<dbReference type="RefSeq" id="WP_145080696.1">
    <property type="nucleotide sequence ID" value="NZ_CP036425.1"/>
</dbReference>
<dbReference type="Gene3D" id="2.40.10.220">
    <property type="entry name" value="predicted glycosyltransferase like domains"/>
    <property type="match status" value="1"/>
</dbReference>
<dbReference type="AlphaFoldDB" id="A0A517YYU7"/>
<dbReference type="SUPFAM" id="SSF141371">
    <property type="entry name" value="PilZ domain-like"/>
    <property type="match status" value="1"/>
</dbReference>
<dbReference type="EMBL" id="CP036425">
    <property type="protein sequence ID" value="QDU35403.1"/>
    <property type="molecule type" value="Genomic_DNA"/>
</dbReference>
<dbReference type="Pfam" id="PF07238">
    <property type="entry name" value="PilZ"/>
    <property type="match status" value="1"/>
</dbReference>
<accession>A0A517YYU7</accession>
<dbReference type="InterPro" id="IPR009875">
    <property type="entry name" value="PilZ_domain"/>
</dbReference>
<protein>
    <submittedName>
        <fullName evidence="2">PilZ domain protein</fullName>
    </submittedName>
</protein>
<organism evidence="2 3">
    <name type="scientific">Poriferisphaera corsica</name>
    <dbReference type="NCBI Taxonomy" id="2528020"/>
    <lineage>
        <taxon>Bacteria</taxon>
        <taxon>Pseudomonadati</taxon>
        <taxon>Planctomycetota</taxon>
        <taxon>Phycisphaerae</taxon>
        <taxon>Phycisphaerales</taxon>
        <taxon>Phycisphaeraceae</taxon>
        <taxon>Poriferisphaera</taxon>
    </lineage>
</organism>
<name>A0A517YYU7_9BACT</name>
<dbReference type="KEGG" id="pcor:KS4_34840"/>
<reference evidence="2 3" key="1">
    <citation type="submission" date="2019-02" db="EMBL/GenBank/DDBJ databases">
        <title>Deep-cultivation of Planctomycetes and their phenomic and genomic characterization uncovers novel biology.</title>
        <authorList>
            <person name="Wiegand S."/>
            <person name="Jogler M."/>
            <person name="Boedeker C."/>
            <person name="Pinto D."/>
            <person name="Vollmers J."/>
            <person name="Rivas-Marin E."/>
            <person name="Kohn T."/>
            <person name="Peeters S.H."/>
            <person name="Heuer A."/>
            <person name="Rast P."/>
            <person name="Oberbeckmann S."/>
            <person name="Bunk B."/>
            <person name="Jeske O."/>
            <person name="Meyerdierks A."/>
            <person name="Storesund J.E."/>
            <person name="Kallscheuer N."/>
            <person name="Luecker S."/>
            <person name="Lage O.M."/>
            <person name="Pohl T."/>
            <person name="Merkel B.J."/>
            <person name="Hornburger P."/>
            <person name="Mueller R.-W."/>
            <person name="Bruemmer F."/>
            <person name="Labrenz M."/>
            <person name="Spormann A.M."/>
            <person name="Op den Camp H."/>
            <person name="Overmann J."/>
            <person name="Amann R."/>
            <person name="Jetten M.S.M."/>
            <person name="Mascher T."/>
            <person name="Medema M.H."/>
            <person name="Devos D.P."/>
            <person name="Kaster A.-K."/>
            <person name="Ovreas L."/>
            <person name="Rohde M."/>
            <person name="Galperin M.Y."/>
            <person name="Jogler C."/>
        </authorList>
    </citation>
    <scope>NUCLEOTIDE SEQUENCE [LARGE SCALE GENOMIC DNA]</scope>
    <source>
        <strain evidence="2 3">KS4</strain>
    </source>
</reference>
<sequence length="148" mass="16875">MPATELGAHMTVEDAVMCVISCARDQQYGQEENQRQHHRVSLQVPVEIGTCIMKDGKPADFKPVSRAWAIDISEGGLGLLVDQQWQVCEDEMVWVNFRALIPHATCQCAGILPILPLYCVKVLRNTFRLGCRFELDKQRILSRMNYRQ</sequence>
<proteinExistence type="predicted"/>
<dbReference type="Proteomes" id="UP000317369">
    <property type="component" value="Chromosome"/>
</dbReference>
<keyword evidence="3" id="KW-1185">Reference proteome</keyword>
<dbReference type="GO" id="GO:0035438">
    <property type="term" value="F:cyclic-di-GMP binding"/>
    <property type="evidence" value="ECO:0007669"/>
    <property type="project" value="InterPro"/>
</dbReference>
<evidence type="ECO:0000313" key="3">
    <source>
        <dbReference type="Proteomes" id="UP000317369"/>
    </source>
</evidence>
<evidence type="ECO:0000259" key="1">
    <source>
        <dbReference type="Pfam" id="PF07238"/>
    </source>
</evidence>
<gene>
    <name evidence="2" type="ORF">KS4_34840</name>
</gene>
<evidence type="ECO:0000313" key="2">
    <source>
        <dbReference type="EMBL" id="QDU35403.1"/>
    </source>
</evidence>
<feature type="domain" description="PilZ" evidence="1">
    <location>
        <begin position="33"/>
        <end position="110"/>
    </location>
</feature>